<reference evidence="1 2" key="1">
    <citation type="submission" date="2021-01" db="EMBL/GenBank/DDBJ databases">
        <title>Whole genome shotgun sequence of Asanoa iriomotensis NBRC 100142.</title>
        <authorList>
            <person name="Komaki H."/>
            <person name="Tamura T."/>
        </authorList>
    </citation>
    <scope>NUCLEOTIDE SEQUENCE [LARGE SCALE GENOMIC DNA]</scope>
    <source>
        <strain evidence="1 2">NBRC 100142</strain>
    </source>
</reference>
<evidence type="ECO:0008006" key="3">
    <source>
        <dbReference type="Google" id="ProtNLM"/>
    </source>
</evidence>
<accession>A0ABQ4C983</accession>
<dbReference type="Pfam" id="PF12138">
    <property type="entry name" value="Spherulin4"/>
    <property type="match status" value="1"/>
</dbReference>
<protein>
    <recommendedName>
        <fullName evidence="3">Spherulation-specific family 4 protein</fullName>
    </recommendedName>
</protein>
<dbReference type="RefSeq" id="WP_203706142.1">
    <property type="nucleotide sequence ID" value="NZ_BAAALU010000025.1"/>
</dbReference>
<dbReference type="PANTHER" id="PTHR35040">
    <property type="match status" value="1"/>
</dbReference>
<dbReference type="InterPro" id="IPR021986">
    <property type="entry name" value="Spherulin4"/>
</dbReference>
<evidence type="ECO:0000313" key="2">
    <source>
        <dbReference type="Proteomes" id="UP000624325"/>
    </source>
</evidence>
<dbReference type="EMBL" id="BONC01000045">
    <property type="protein sequence ID" value="GIF59304.1"/>
    <property type="molecule type" value="Genomic_DNA"/>
</dbReference>
<proteinExistence type="predicted"/>
<name>A0ABQ4C983_9ACTN</name>
<gene>
    <name evidence="1" type="ORF">Air01nite_53990</name>
</gene>
<evidence type="ECO:0000313" key="1">
    <source>
        <dbReference type="EMBL" id="GIF59304.1"/>
    </source>
</evidence>
<sequence length="231" mass="24659">MNELPRRVPGAATAGPAPTTLLPLYVHPLEDPDAWDPDALAGATVVVNVQDGPGRALDPTYAEVTARLAAEGVPMLGYVDVDYSARPIADILDDVDGWTAYPMSGIFLDRCPTGAYGMGPVALAIRVARRAGLFAAVLNPGTPPEPVYRDLGVPICVYEGSWDDYQDWAGEGALPGDGHLIHSVPPWQLEHSRRVMAWRGAGFGLVSDRWMTSPWQGLPSDSPRPLAVVPG</sequence>
<dbReference type="PANTHER" id="PTHR35040:SF9">
    <property type="entry name" value="4-LIKE CELL SURFACE PROTEIN, PUTATIVE (AFU_ORTHOLOGUE AFUA_4G14080)-RELATED"/>
    <property type="match status" value="1"/>
</dbReference>
<organism evidence="1 2">
    <name type="scientific">Asanoa iriomotensis</name>
    <dbReference type="NCBI Taxonomy" id="234613"/>
    <lineage>
        <taxon>Bacteria</taxon>
        <taxon>Bacillati</taxon>
        <taxon>Actinomycetota</taxon>
        <taxon>Actinomycetes</taxon>
        <taxon>Micromonosporales</taxon>
        <taxon>Micromonosporaceae</taxon>
        <taxon>Asanoa</taxon>
    </lineage>
</organism>
<comment type="caution">
    <text evidence="1">The sequence shown here is derived from an EMBL/GenBank/DDBJ whole genome shotgun (WGS) entry which is preliminary data.</text>
</comment>
<dbReference type="Proteomes" id="UP000624325">
    <property type="component" value="Unassembled WGS sequence"/>
</dbReference>
<keyword evidence="2" id="KW-1185">Reference proteome</keyword>